<evidence type="ECO:0000259" key="2">
    <source>
        <dbReference type="SMART" id="SM01349"/>
    </source>
</evidence>
<dbReference type="InterPro" id="IPR011989">
    <property type="entry name" value="ARM-like"/>
</dbReference>
<dbReference type="GO" id="GO:0000226">
    <property type="term" value="P:microtubule cytoskeleton organization"/>
    <property type="evidence" value="ECO:0007669"/>
    <property type="project" value="TreeGrafter"/>
</dbReference>
<feature type="compositionally biased region" description="Low complexity" evidence="1">
    <location>
        <begin position="29"/>
        <end position="39"/>
    </location>
</feature>
<dbReference type="EMBL" id="QRBI01000119">
    <property type="protein sequence ID" value="RMC07986.1"/>
    <property type="molecule type" value="Genomic_DNA"/>
</dbReference>
<feature type="region of interest" description="Disordered" evidence="1">
    <location>
        <begin position="1226"/>
        <end position="1291"/>
    </location>
</feature>
<feature type="region of interest" description="Disordered" evidence="1">
    <location>
        <begin position="317"/>
        <end position="362"/>
    </location>
</feature>
<dbReference type="PANTHER" id="PTHR21567">
    <property type="entry name" value="CLASP"/>
    <property type="match status" value="1"/>
</dbReference>
<dbReference type="Gene3D" id="1.10.1200.30">
    <property type="match status" value="1"/>
</dbReference>
<feature type="compositionally biased region" description="Basic and acidic residues" evidence="1">
    <location>
        <begin position="137"/>
        <end position="157"/>
    </location>
</feature>
<feature type="compositionally biased region" description="Basic and acidic residues" evidence="1">
    <location>
        <begin position="214"/>
        <end position="224"/>
    </location>
</feature>
<feature type="region of interest" description="Disordered" evidence="1">
    <location>
        <begin position="1064"/>
        <end position="1129"/>
    </location>
</feature>
<dbReference type="SMART" id="SM01349">
    <property type="entry name" value="TOG"/>
    <property type="match status" value="3"/>
</dbReference>
<feature type="region of interest" description="Disordered" evidence="1">
    <location>
        <begin position="1425"/>
        <end position="1526"/>
    </location>
</feature>
<evidence type="ECO:0000256" key="1">
    <source>
        <dbReference type="SAM" id="MobiDB-lite"/>
    </source>
</evidence>
<dbReference type="PANTHER" id="PTHR21567:SF42">
    <property type="entry name" value="TOG ARRAY REGULATOR OF AXONEMAL MICROTUBULES PROTEIN 2"/>
    <property type="match status" value="1"/>
</dbReference>
<dbReference type="GO" id="GO:0005929">
    <property type="term" value="C:cilium"/>
    <property type="evidence" value="ECO:0007669"/>
    <property type="project" value="TreeGrafter"/>
</dbReference>
<dbReference type="InterPro" id="IPR034085">
    <property type="entry name" value="TOG"/>
</dbReference>
<dbReference type="Proteomes" id="UP000269221">
    <property type="component" value="Unassembled WGS sequence"/>
</dbReference>
<feature type="region of interest" description="Disordered" evidence="1">
    <location>
        <begin position="588"/>
        <end position="622"/>
    </location>
</feature>
<feature type="domain" description="TOG" evidence="2">
    <location>
        <begin position="1795"/>
        <end position="2015"/>
    </location>
</feature>
<proteinExistence type="predicted"/>
<feature type="compositionally biased region" description="Basic and acidic residues" evidence="1">
    <location>
        <begin position="1"/>
        <end position="15"/>
    </location>
</feature>
<dbReference type="InterPro" id="IPR016024">
    <property type="entry name" value="ARM-type_fold"/>
</dbReference>
<feature type="compositionally biased region" description="Basic and acidic residues" evidence="1">
    <location>
        <begin position="278"/>
        <end position="298"/>
    </location>
</feature>
<name>A0A3M0K470_HIRRU</name>
<dbReference type="Pfam" id="PF12348">
    <property type="entry name" value="CLASP_N"/>
    <property type="match status" value="1"/>
</dbReference>
<comment type="caution">
    <text evidence="3">The sequence shown here is derived from an EMBL/GenBank/DDBJ whole genome shotgun (WGS) entry which is preliminary data.</text>
</comment>
<feature type="compositionally biased region" description="Basic and acidic residues" evidence="1">
    <location>
        <begin position="596"/>
        <end position="614"/>
    </location>
</feature>
<feature type="region of interest" description="Disordered" evidence="1">
    <location>
        <begin position="1313"/>
        <end position="1383"/>
    </location>
</feature>
<dbReference type="InterPro" id="IPR024395">
    <property type="entry name" value="CLASP_N_dom"/>
</dbReference>
<sequence length="2027" mass="222469">MGSKMDFARKGKTTEGKGLTGYPLAKRFSLASPSVLLPSKPLPPIRPSSPSSKPSKICSGEKEHGENGSGYGEDSRNSQELISERRGCKASLLYCRGGDMKKGSLGPPLIPPIGKAVSPHVGSAAGSLQSPPQLDFQDSRDMRPRSSSRSKEKDLEHAGLTGYPLAKRFSLASPSVLLPSKPLPPIRPSSPSSKQSKICSGEKEHGENGSGYGEDSRNSQDLISERRGCKASLLYCRGGDMKKGSLGPPLIPPIGKAVSPHVGSAAGSLQSPPQLDFQDSRDMRPRSSSRSKEKDLEHAGLTGYPLAKRFSLASPSVLLPSKPLPPIRPSSPSSKQSKICSGEKEHGENGSGYGEDSRNSQELISERRGCKASLLYCRGGDMKKGSLGPPLIPPIGKAVSPHVGSAAGSLQSPPQLDFQDSRDMRPRSSSRSKEKDLEHAGGVELPEFVQEAATQTLGIMVANVTPARAMTALMDRGVKSRQAQVRKCAAKLLLSLMEKIGVTELADTPRAERLAHVAGKLAQDCDKDTRKGEEEKMSLPLSVTFHRTLPTLPPVKQLSGNSASEDNRVFAKDTGNSSTKKISKYTEVVQGMENQEGEKPSVKKLEKRNDDSKKPQATLPLSKRVNSASDGRLLQRAKSQVTLPPAVEETELLQKLYHLLEAKGFQTRVEGVTLLLDLCKSSPQLISTNIVQIFDYFVRRIADSHKKVKQKALDVLAEIIGVLEDALNPVIIGLVEGITKNLNSKDRRVHAAAVKALEESIAHLDKVELMREFSHQWSKLSGQALLDVMERITVLVEWVYPRSPEVVQHYALPVLWSSLGNKALPVRSANVRTVVTKLASALYKPNGPFQAYSKIKQLPSEPFVKSVEQLTRAIELRVKKEGAQEQVLEEMVLTNAKEQCKAAILSLPMEPAPALDDMLQPGMPSSVMLASNLGNLPHLHGMIFQWEKVYKSKKDKDCRDPLLIIEWVFLSHHWSKRMTKPQELAAELIRKARTQIRELAGCDFECIHIPIEVNLGQITKAMLEHLLHENEALQFALDSYTGLTGYPLAKRFSLASPSVLLPSKPLPPIRPSSPSSKPSKICSGEKEHGKNGSGYEDGSRKKQLISEGKECKAEIQQQKQRGGLRTYRPDWLPSGQEVFPGKSLCAPSLQAVASHPPKLSFLQAKQDMQRREGAWENGSGYGEDSRNNQDLISEGRGCKASLLYCRGGDMKKGSLGPPLIPPIGKAVSPHVGSAAGSLQSPPQLDFQDSRDMRPRSSSRSKEKDSEHAASSGSTTNTQRKKGKSSWCRIGPGMPLFPRKLADLFGLKTYEQNPVLGNGGLGSRPAEGPLAQEPRQRQLSSAVPRVDAEEDKVKAEHGSASPRGLPWSQAKEMGHSTSPGPTRYEELRDGFEKLHAVLYWLARENLDQKDVERWVEEIKERRQKNMFLQLPPQTADPGDAAEASFSLPPVNGTASGVQRKHPRSALKKKVLRKEDNVPLHSKTPIIHGDGSFPRKLPSVTSQTATGAERPEEPLRGHGQKGTASSDPQQSLLQALSLLSSDDWELKEKGLLSIKHLAGSHSEVLLCRLHDVCWAVSSEVTNLRSKVSYSAIVALGELFAAFKKDMDSEVDEVSRVLLQVVWNSPEFVQEAATQTLGIMVANVTPARAMTALMDRGVKSRQAQVRKCAAKLLLSLMEKIGVTELADTPRAERLAHVAGKLAQDCDKDTRHYGQEMVKMFLSHQKLKWLFEQSVSTRDLEDIMTRIRKKGMENQEGEKPSVKKLEKRNDDSKKPQATLPLSKRVNSASDGRLLQRAKSQVTLPPAVEETELLQKLYHLLEAKGFQTRVEGVTLLLDLCKSSPQLISTNIVQIFDYFVRRIADSHKKVKQKALDVLAEIIGVLEDALNPVIIGLVEGITKNLNSKDRRVHAAAVKALEESIAHLDKVELMKEFSYQWSKLSGQALLEIMERITVLVEWVYPRSPEVVQHYALPVLWSSLGNKALPVRSANVRTVVTKLASALYEVMGTKLKKHAASQPPHVQENLSSILGW</sequence>
<feature type="compositionally biased region" description="Basic and acidic residues" evidence="1">
    <location>
        <begin position="1247"/>
        <end position="1267"/>
    </location>
</feature>
<feature type="compositionally biased region" description="Low complexity" evidence="1">
    <location>
        <begin position="48"/>
        <end position="58"/>
    </location>
</feature>
<organism evidence="3 4">
    <name type="scientific">Hirundo rustica rustica</name>
    <dbReference type="NCBI Taxonomy" id="333673"/>
    <lineage>
        <taxon>Eukaryota</taxon>
        <taxon>Metazoa</taxon>
        <taxon>Chordata</taxon>
        <taxon>Craniata</taxon>
        <taxon>Vertebrata</taxon>
        <taxon>Euteleostomi</taxon>
        <taxon>Archelosauria</taxon>
        <taxon>Archosauria</taxon>
        <taxon>Dinosauria</taxon>
        <taxon>Saurischia</taxon>
        <taxon>Theropoda</taxon>
        <taxon>Coelurosauria</taxon>
        <taxon>Aves</taxon>
        <taxon>Neognathae</taxon>
        <taxon>Neoaves</taxon>
        <taxon>Telluraves</taxon>
        <taxon>Australaves</taxon>
        <taxon>Passeriformes</taxon>
        <taxon>Sylvioidea</taxon>
        <taxon>Hirundinidae</taxon>
        <taxon>Hirundo</taxon>
    </lineage>
</organism>
<dbReference type="GO" id="GO:0005881">
    <property type="term" value="C:cytoplasmic microtubule"/>
    <property type="evidence" value="ECO:0007669"/>
    <property type="project" value="TreeGrafter"/>
</dbReference>
<keyword evidence="4" id="KW-1185">Reference proteome</keyword>
<feature type="region of interest" description="Disordered" evidence="1">
    <location>
        <begin position="552"/>
        <end position="576"/>
    </location>
</feature>
<feature type="compositionally biased region" description="Polar residues" evidence="1">
    <location>
        <begin position="1268"/>
        <end position="1277"/>
    </location>
</feature>
<evidence type="ECO:0000313" key="4">
    <source>
        <dbReference type="Proteomes" id="UP000269221"/>
    </source>
</evidence>
<feature type="domain" description="TOG" evidence="2">
    <location>
        <begin position="639"/>
        <end position="887"/>
    </location>
</feature>
<feature type="compositionally biased region" description="Basic and acidic residues" evidence="1">
    <location>
        <begin position="73"/>
        <end position="82"/>
    </location>
</feature>
<feature type="region of interest" description="Disordered" evidence="1">
    <location>
        <begin position="101"/>
        <end position="159"/>
    </location>
</feature>
<feature type="region of interest" description="Disordered" evidence="1">
    <location>
        <begin position="1"/>
        <end position="82"/>
    </location>
</feature>
<feature type="region of interest" description="Disordered" evidence="1">
    <location>
        <begin position="176"/>
        <end position="224"/>
    </location>
</feature>
<dbReference type="Pfam" id="PF19317">
    <property type="entry name" value="Gag_p24_C"/>
    <property type="match status" value="1"/>
</dbReference>
<feature type="region of interest" description="Disordered" evidence="1">
    <location>
        <begin position="1743"/>
        <end position="1787"/>
    </location>
</feature>
<feature type="domain" description="TOG" evidence="2">
    <location>
        <begin position="1522"/>
        <end position="1752"/>
    </location>
</feature>
<dbReference type="InterPro" id="IPR008916">
    <property type="entry name" value="Retrov_capsid_C"/>
</dbReference>
<gene>
    <name evidence="3" type="ORF">DUI87_15458</name>
</gene>
<feature type="region of interest" description="Disordered" evidence="1">
    <location>
        <begin position="242"/>
        <end position="300"/>
    </location>
</feature>
<dbReference type="OrthoDB" id="63891at2759"/>
<dbReference type="GO" id="GO:0008017">
    <property type="term" value="F:microtubule binding"/>
    <property type="evidence" value="ECO:0007669"/>
    <property type="project" value="TreeGrafter"/>
</dbReference>
<accession>A0A3M0K470</accession>
<reference evidence="3 4" key="1">
    <citation type="submission" date="2018-07" db="EMBL/GenBank/DDBJ databases">
        <title>A high quality draft genome assembly of the barn swallow (H. rustica rustica).</title>
        <authorList>
            <person name="Formenti G."/>
            <person name="Chiara M."/>
            <person name="Poveda L."/>
            <person name="Francoijs K.-J."/>
            <person name="Bonisoli-Alquati A."/>
            <person name="Canova L."/>
            <person name="Gianfranceschi L."/>
            <person name="Horner D.S."/>
            <person name="Saino N."/>
        </authorList>
    </citation>
    <scope>NUCLEOTIDE SEQUENCE [LARGE SCALE GENOMIC DNA]</scope>
    <source>
        <strain evidence="3">Chelidonia</strain>
        <tissue evidence="3">Blood</tissue>
    </source>
</reference>
<dbReference type="Gene3D" id="1.25.10.10">
    <property type="entry name" value="Leucine-rich Repeat Variant"/>
    <property type="match status" value="4"/>
</dbReference>
<feature type="compositionally biased region" description="Basic and acidic residues" evidence="1">
    <location>
        <begin position="1743"/>
        <end position="1770"/>
    </location>
</feature>
<dbReference type="SUPFAM" id="SSF48371">
    <property type="entry name" value="ARM repeat"/>
    <property type="match status" value="2"/>
</dbReference>
<feature type="compositionally biased region" description="Low complexity" evidence="1">
    <location>
        <begin position="1072"/>
        <end position="1082"/>
    </location>
</feature>
<evidence type="ECO:0000313" key="3">
    <source>
        <dbReference type="EMBL" id="RMC07986.1"/>
    </source>
</evidence>
<protein>
    <recommendedName>
        <fullName evidence="2">TOG domain-containing protein</fullName>
    </recommendedName>
</protein>
<feature type="region of interest" description="Disordered" evidence="1">
    <location>
        <begin position="398"/>
        <end position="441"/>
    </location>
</feature>
<feature type="compositionally biased region" description="Basic residues" evidence="1">
    <location>
        <begin position="1457"/>
        <end position="1470"/>
    </location>
</feature>
<feature type="compositionally biased region" description="Basic and acidic residues" evidence="1">
    <location>
        <begin position="419"/>
        <end position="441"/>
    </location>
</feature>
<dbReference type="SUPFAM" id="SSF47353">
    <property type="entry name" value="Retrovirus capsid dimerization domain-like"/>
    <property type="match status" value="1"/>
</dbReference>
<dbReference type="InterPro" id="IPR045345">
    <property type="entry name" value="Gag_p24_C"/>
</dbReference>